<keyword evidence="2" id="KW-1185">Reference proteome</keyword>
<gene>
    <name evidence="1" type="ORF">PIB30_038600</name>
</gene>
<name>A0ABU6RE53_9FABA</name>
<comment type="caution">
    <text evidence="1">The sequence shown here is derived from an EMBL/GenBank/DDBJ whole genome shotgun (WGS) entry which is preliminary data.</text>
</comment>
<organism evidence="1 2">
    <name type="scientific">Stylosanthes scabra</name>
    <dbReference type="NCBI Taxonomy" id="79078"/>
    <lineage>
        <taxon>Eukaryota</taxon>
        <taxon>Viridiplantae</taxon>
        <taxon>Streptophyta</taxon>
        <taxon>Embryophyta</taxon>
        <taxon>Tracheophyta</taxon>
        <taxon>Spermatophyta</taxon>
        <taxon>Magnoliopsida</taxon>
        <taxon>eudicotyledons</taxon>
        <taxon>Gunneridae</taxon>
        <taxon>Pentapetalae</taxon>
        <taxon>rosids</taxon>
        <taxon>fabids</taxon>
        <taxon>Fabales</taxon>
        <taxon>Fabaceae</taxon>
        <taxon>Papilionoideae</taxon>
        <taxon>50 kb inversion clade</taxon>
        <taxon>dalbergioids sensu lato</taxon>
        <taxon>Dalbergieae</taxon>
        <taxon>Pterocarpus clade</taxon>
        <taxon>Stylosanthes</taxon>
    </lineage>
</organism>
<dbReference type="Pfam" id="PF03140">
    <property type="entry name" value="DUF247"/>
    <property type="match status" value="1"/>
</dbReference>
<dbReference type="InterPro" id="IPR004158">
    <property type="entry name" value="DUF247_pln"/>
</dbReference>
<accession>A0ABU6RE53</accession>
<dbReference type="Proteomes" id="UP001341840">
    <property type="component" value="Unassembled WGS sequence"/>
</dbReference>
<reference evidence="1 2" key="1">
    <citation type="journal article" date="2023" name="Plants (Basel)">
        <title>Bridging the Gap: Combining Genomics and Transcriptomics Approaches to Understand Stylosanthes scabra, an Orphan Legume from the Brazilian Caatinga.</title>
        <authorList>
            <person name="Ferreira-Neto J.R.C."/>
            <person name="da Silva M.D."/>
            <person name="Binneck E."/>
            <person name="de Melo N.F."/>
            <person name="da Silva R.H."/>
            <person name="de Melo A.L.T.M."/>
            <person name="Pandolfi V."/>
            <person name="Bustamante F.O."/>
            <person name="Brasileiro-Vidal A.C."/>
            <person name="Benko-Iseppon A.M."/>
        </authorList>
    </citation>
    <scope>NUCLEOTIDE SEQUENCE [LARGE SCALE GENOMIC DNA]</scope>
    <source>
        <tissue evidence="1">Leaves</tissue>
    </source>
</reference>
<dbReference type="EMBL" id="JASCZI010030408">
    <property type="protein sequence ID" value="MED6122306.1"/>
    <property type="molecule type" value="Genomic_DNA"/>
</dbReference>
<evidence type="ECO:0000313" key="2">
    <source>
        <dbReference type="Proteomes" id="UP001341840"/>
    </source>
</evidence>
<evidence type="ECO:0000313" key="1">
    <source>
        <dbReference type="EMBL" id="MED6122306.1"/>
    </source>
</evidence>
<dbReference type="PANTHER" id="PTHR31170:SF9">
    <property type="entry name" value="PROTEIN, PUTATIVE (DUF247)-RELATED"/>
    <property type="match status" value="1"/>
</dbReference>
<dbReference type="PANTHER" id="PTHR31170">
    <property type="entry name" value="BNAC04G53230D PROTEIN"/>
    <property type="match status" value="1"/>
</dbReference>
<sequence length="131" mass="14986">MSSTADDTATDSTWEMVKHVVDIEVLQDLNPSVMSIIYKVPSNLRKMDEEAFTPQLISIGPIHFPKQHLKEMFYHHAILQVSASKLYEAGVSFECVSDRTLIDITFETKKPFNVPSSCCRNYFKALLVFPW</sequence>
<proteinExistence type="predicted"/>
<protein>
    <submittedName>
        <fullName evidence="1">Uncharacterized protein</fullName>
    </submittedName>
</protein>